<dbReference type="AlphaFoldDB" id="A0A8H6VYR0"/>
<reference evidence="2" key="1">
    <citation type="submission" date="2020-05" db="EMBL/GenBank/DDBJ databases">
        <title>Mycena genomes resolve the evolution of fungal bioluminescence.</title>
        <authorList>
            <person name="Tsai I.J."/>
        </authorList>
    </citation>
    <scope>NUCLEOTIDE SEQUENCE</scope>
    <source>
        <strain evidence="2">171206Taipei</strain>
    </source>
</reference>
<dbReference type="Proteomes" id="UP000636479">
    <property type="component" value="Unassembled WGS sequence"/>
</dbReference>
<evidence type="ECO:0000313" key="2">
    <source>
        <dbReference type="EMBL" id="KAF7299084.1"/>
    </source>
</evidence>
<dbReference type="GO" id="GO:0016301">
    <property type="term" value="F:kinase activity"/>
    <property type="evidence" value="ECO:0007669"/>
    <property type="project" value="UniProtKB-KW"/>
</dbReference>
<keyword evidence="2" id="KW-0418">Kinase</keyword>
<feature type="region of interest" description="Disordered" evidence="1">
    <location>
        <begin position="140"/>
        <end position="164"/>
    </location>
</feature>
<dbReference type="InterPro" id="IPR036947">
    <property type="entry name" value="POLO_box_dom_sf"/>
</dbReference>
<proteinExistence type="predicted"/>
<comment type="caution">
    <text evidence="2">The sequence shown here is derived from an EMBL/GenBank/DDBJ whole genome shotgun (WGS) entry which is preliminary data.</text>
</comment>
<sequence length="315" mass="35200">MLNLGFVQCTLMANSTPADIELLSGRPATRKSANPKQSIDNAQLRLRLSRQLGSLEIAKHVSGAQGEEWTKRILKTVKEDSSHICSADWESLDDDEKNAMEHLNRFWRLCVFLEEQERQVNGASKSQSPQRVEPRISLSSIIKSKAPTPPRPPSPSSASTRRLSGVYIPPRPLKFPALPPRRPSSFAKVSFASNGASIEPQHPSVTGKTHLATWCKEDDIEDVPPPLAETKYIPSVGWCIRQSSRVTQGGRYKIMFVDGAVLEIDVDEDWAEFTGQDGSTKRYNIRTGNMMRPIADRMKAFGEFVSMFEEQSTSR</sequence>
<gene>
    <name evidence="2" type="ORF">MIND_00856700</name>
</gene>
<evidence type="ECO:0000313" key="3">
    <source>
        <dbReference type="Proteomes" id="UP000636479"/>
    </source>
</evidence>
<accession>A0A8H6VYR0</accession>
<dbReference type="Gene3D" id="3.30.1120.30">
    <property type="entry name" value="POLO box domain"/>
    <property type="match status" value="1"/>
</dbReference>
<dbReference type="OrthoDB" id="408964at2759"/>
<dbReference type="GeneID" id="59347746"/>
<protein>
    <submittedName>
        <fullName evidence="2">Protein kinase domain-containing protein</fullName>
    </submittedName>
</protein>
<evidence type="ECO:0000256" key="1">
    <source>
        <dbReference type="SAM" id="MobiDB-lite"/>
    </source>
</evidence>
<dbReference type="EMBL" id="JACAZF010000007">
    <property type="protein sequence ID" value="KAF7299084.1"/>
    <property type="molecule type" value="Genomic_DNA"/>
</dbReference>
<organism evidence="2 3">
    <name type="scientific">Mycena indigotica</name>
    <dbReference type="NCBI Taxonomy" id="2126181"/>
    <lineage>
        <taxon>Eukaryota</taxon>
        <taxon>Fungi</taxon>
        <taxon>Dikarya</taxon>
        <taxon>Basidiomycota</taxon>
        <taxon>Agaricomycotina</taxon>
        <taxon>Agaricomycetes</taxon>
        <taxon>Agaricomycetidae</taxon>
        <taxon>Agaricales</taxon>
        <taxon>Marasmiineae</taxon>
        <taxon>Mycenaceae</taxon>
        <taxon>Mycena</taxon>
    </lineage>
</organism>
<name>A0A8H6VYR0_9AGAR</name>
<dbReference type="RefSeq" id="XP_037218472.1">
    <property type="nucleotide sequence ID" value="XM_037365230.1"/>
</dbReference>
<keyword evidence="2" id="KW-0808">Transferase</keyword>
<keyword evidence="3" id="KW-1185">Reference proteome</keyword>